<accession>A0A6P7HGY1</accession>
<keyword evidence="11" id="KW-1185">Reference proteome</keyword>
<keyword evidence="5" id="KW-0165">Cleavage on pair of basic residues</keyword>
<dbReference type="InterPro" id="IPR050878">
    <property type="entry name" value="POMC-derived_peptides"/>
</dbReference>
<evidence type="ECO:0000313" key="12">
    <source>
        <dbReference type="RefSeq" id="XP_028253233.1"/>
    </source>
</evidence>
<evidence type="ECO:0000256" key="4">
    <source>
        <dbReference type="ARBA" id="ARBA00022525"/>
    </source>
</evidence>
<keyword evidence="7" id="KW-0732">Signal</keyword>
<evidence type="ECO:0000256" key="5">
    <source>
        <dbReference type="ARBA" id="ARBA00022685"/>
    </source>
</evidence>
<dbReference type="InterPro" id="IPR001941">
    <property type="entry name" value="PMOC"/>
</dbReference>
<name>A0A6P7HGY1_9TELE</name>
<keyword evidence="9" id="KW-0812">Transmembrane</keyword>
<feature type="transmembrane region" description="Helical" evidence="9">
    <location>
        <begin position="12"/>
        <end position="30"/>
    </location>
</feature>
<dbReference type="SMART" id="SM01363">
    <property type="entry name" value="ACTH_domain"/>
    <property type="match status" value="3"/>
</dbReference>
<evidence type="ECO:0000256" key="1">
    <source>
        <dbReference type="ARBA" id="ARBA00002965"/>
    </source>
</evidence>
<gene>
    <name evidence="12" type="primary">LOC114428757</name>
</gene>
<sequence>MFVCVPGSRLKMVCLCCLWVVVTVVFVPGFESVCWDSSICNDLSDRGRILDCVQHCISAIQSENPEIDAVKVTDEDDLMLSILLAILATEDIMLESDLKGHNDERRSYSMEHFRWGKPSGGKTQEPKLKAHSDERRSYSMEHFRWGKPSGRKRRPVKVFASSLEGGGSSEGSFLPRARRQLGSMEDNAKKNPNGRQQTPGSQRVRTGSKSHVPLSLQERKEGAYRMSHFRWGSPPASKRSGSFMKPWEEKPQGQLAKFFRNIIVRDVQRIMG</sequence>
<feature type="compositionally biased region" description="Basic and acidic residues" evidence="8">
    <location>
        <begin position="124"/>
        <end position="144"/>
    </location>
</feature>
<feature type="region of interest" description="Disordered" evidence="8">
    <location>
        <begin position="184"/>
        <end position="219"/>
    </location>
</feature>
<dbReference type="InterPro" id="IPR013593">
    <property type="entry name" value="Melanocortin_N"/>
</dbReference>
<evidence type="ECO:0000256" key="2">
    <source>
        <dbReference type="ARBA" id="ARBA00004613"/>
    </source>
</evidence>
<proteinExistence type="inferred from homology"/>
<dbReference type="Pfam" id="PF08384">
    <property type="entry name" value="NPP"/>
    <property type="match status" value="1"/>
</dbReference>
<keyword evidence="6" id="KW-0372">Hormone</keyword>
<keyword evidence="9" id="KW-1133">Transmembrane helix</keyword>
<feature type="domain" description="Pro-opiomelanocortin/corticotropin ACTH central region" evidence="10">
    <location>
        <begin position="107"/>
        <end position="136"/>
    </location>
</feature>
<dbReference type="PANTHER" id="PTHR11416:SF7">
    <property type="entry name" value="PRO-OPIOMELANOCORTIN"/>
    <property type="match status" value="1"/>
</dbReference>
<dbReference type="Proteomes" id="UP000515145">
    <property type="component" value="Chromosome 24"/>
</dbReference>
<dbReference type="GeneID" id="114428757"/>
<evidence type="ECO:0000313" key="11">
    <source>
        <dbReference type="Proteomes" id="UP000515145"/>
    </source>
</evidence>
<evidence type="ECO:0000256" key="9">
    <source>
        <dbReference type="SAM" id="Phobius"/>
    </source>
</evidence>
<organism evidence="11 12">
    <name type="scientific">Parambassis ranga</name>
    <name type="common">Indian glassy fish</name>
    <dbReference type="NCBI Taxonomy" id="210632"/>
    <lineage>
        <taxon>Eukaryota</taxon>
        <taxon>Metazoa</taxon>
        <taxon>Chordata</taxon>
        <taxon>Craniata</taxon>
        <taxon>Vertebrata</taxon>
        <taxon>Euteleostomi</taxon>
        <taxon>Actinopterygii</taxon>
        <taxon>Neopterygii</taxon>
        <taxon>Teleostei</taxon>
        <taxon>Neoteleostei</taxon>
        <taxon>Acanthomorphata</taxon>
        <taxon>Ovalentaria</taxon>
        <taxon>Ambassidae</taxon>
        <taxon>Parambassis</taxon>
    </lineage>
</organism>
<dbReference type="GO" id="GO:0005576">
    <property type="term" value="C:extracellular region"/>
    <property type="evidence" value="ECO:0007669"/>
    <property type="project" value="UniProtKB-SubCell"/>
</dbReference>
<keyword evidence="4" id="KW-0964">Secreted</keyword>
<feature type="region of interest" description="Disordered" evidence="8">
    <location>
        <begin position="113"/>
        <end position="151"/>
    </location>
</feature>
<dbReference type="Pfam" id="PF00976">
    <property type="entry name" value="ACTH_domain"/>
    <property type="match status" value="3"/>
</dbReference>
<evidence type="ECO:0000256" key="8">
    <source>
        <dbReference type="SAM" id="MobiDB-lite"/>
    </source>
</evidence>
<feature type="compositionally biased region" description="Polar residues" evidence="8">
    <location>
        <begin position="193"/>
        <end position="209"/>
    </location>
</feature>
<dbReference type="PRINTS" id="PR00383">
    <property type="entry name" value="MELANOCORTIN"/>
</dbReference>
<dbReference type="GO" id="GO:0005184">
    <property type="term" value="F:neuropeptide hormone activity"/>
    <property type="evidence" value="ECO:0007669"/>
    <property type="project" value="TreeGrafter"/>
</dbReference>
<dbReference type="OrthoDB" id="8962839at2759"/>
<dbReference type="InParanoid" id="A0A6P7HGY1"/>
<evidence type="ECO:0000256" key="6">
    <source>
        <dbReference type="ARBA" id="ARBA00022702"/>
    </source>
</evidence>
<dbReference type="AlphaFoldDB" id="A0A6P7HGY1"/>
<dbReference type="InterPro" id="IPR013531">
    <property type="entry name" value="Mcrtin_ACTH_cent"/>
</dbReference>
<comment type="function">
    <text evidence="1">Stimulates the adrenal glands to release cortisol.</text>
</comment>
<evidence type="ECO:0000256" key="3">
    <source>
        <dbReference type="ARBA" id="ARBA00005832"/>
    </source>
</evidence>
<protein>
    <submittedName>
        <fullName evidence="12">Pro-opiomelanocortin-like isoform X1</fullName>
    </submittedName>
</protein>
<feature type="domain" description="Pro-opiomelanocortin/corticotropin ACTH central region" evidence="10">
    <location>
        <begin position="137"/>
        <end position="178"/>
    </location>
</feature>
<evidence type="ECO:0000256" key="7">
    <source>
        <dbReference type="ARBA" id="ARBA00022729"/>
    </source>
</evidence>
<keyword evidence="9" id="KW-0472">Membrane</keyword>
<reference evidence="12" key="1">
    <citation type="submission" date="2025-08" db="UniProtKB">
        <authorList>
            <consortium name="RefSeq"/>
        </authorList>
    </citation>
    <scope>IDENTIFICATION</scope>
</reference>
<dbReference type="RefSeq" id="XP_028253233.1">
    <property type="nucleotide sequence ID" value="XM_028397432.1"/>
</dbReference>
<dbReference type="PANTHER" id="PTHR11416">
    <property type="entry name" value="PRO-OPIOMELANOCORTIN"/>
    <property type="match status" value="1"/>
</dbReference>
<comment type="similarity">
    <text evidence="3">Belongs to the POMC family.</text>
</comment>
<feature type="domain" description="Pro-opiomelanocortin/corticotropin ACTH central region" evidence="10">
    <location>
        <begin position="223"/>
        <end position="263"/>
    </location>
</feature>
<comment type="subcellular location">
    <subcellularLocation>
        <location evidence="2">Secreted</location>
    </subcellularLocation>
</comment>
<evidence type="ECO:0000259" key="10">
    <source>
        <dbReference type="SMART" id="SM01363"/>
    </source>
</evidence>
<dbReference type="GO" id="GO:0007218">
    <property type="term" value="P:neuropeptide signaling pathway"/>
    <property type="evidence" value="ECO:0007669"/>
    <property type="project" value="TreeGrafter"/>
</dbReference>